<keyword evidence="2" id="KW-1185">Reference proteome</keyword>
<evidence type="ECO:0000313" key="2">
    <source>
        <dbReference type="Proteomes" id="UP000294299"/>
    </source>
</evidence>
<sequence>MPLILNPAKYWFFEAVITIRIRSYGVRQKRLDLIDLFSVSISNQVLTYFLVFSTSQNDCFTFIWFITF</sequence>
<protein>
    <submittedName>
        <fullName evidence="1">Uncharacterized protein</fullName>
    </submittedName>
</protein>
<organism evidence="1 2">
    <name type="scientific">Candidatus Nitrosocosmicus franklandianus</name>
    <dbReference type="NCBI Taxonomy" id="1798806"/>
    <lineage>
        <taxon>Archaea</taxon>
        <taxon>Nitrososphaerota</taxon>
        <taxon>Nitrososphaeria</taxon>
        <taxon>Nitrososphaerales</taxon>
        <taxon>Nitrososphaeraceae</taxon>
        <taxon>Candidatus Nitrosocosmicus</taxon>
    </lineage>
</organism>
<dbReference type="EMBL" id="LR216287">
    <property type="protein sequence ID" value="VFJ15365.1"/>
    <property type="molecule type" value="Genomic_DNA"/>
</dbReference>
<name>A0A484II73_9ARCH</name>
<reference evidence="1 2" key="1">
    <citation type="submission" date="2019-02" db="EMBL/GenBank/DDBJ databases">
        <authorList>
            <person name="Lehtovirta-Morley E L."/>
        </authorList>
    </citation>
    <scope>NUCLEOTIDE SEQUENCE [LARGE SCALE GENOMIC DNA]</scope>
    <source>
        <strain evidence="1">NFRAN1</strain>
    </source>
</reference>
<evidence type="ECO:0000313" key="1">
    <source>
        <dbReference type="EMBL" id="VFJ15365.1"/>
    </source>
</evidence>
<accession>A0A484II73</accession>
<dbReference type="AlphaFoldDB" id="A0A484II73"/>
<dbReference type="KEGG" id="nfn:NFRAN_3047"/>
<dbReference type="Proteomes" id="UP000294299">
    <property type="component" value="Chromosome NFRAN"/>
</dbReference>
<proteinExistence type="predicted"/>
<gene>
    <name evidence="1" type="ORF">NFRAN_3047</name>
</gene>